<keyword evidence="6" id="KW-1185">Reference proteome</keyword>
<name>G7H2F8_9ACTN</name>
<feature type="domain" description="SGNH hydrolase-type esterase" evidence="4">
    <location>
        <begin position="46"/>
        <end position="294"/>
    </location>
</feature>
<dbReference type="Gene3D" id="3.40.50.1110">
    <property type="entry name" value="SGNH hydrolase"/>
    <property type="match status" value="1"/>
</dbReference>
<dbReference type="InterPro" id="IPR036514">
    <property type="entry name" value="SGNH_hydro_sf"/>
</dbReference>
<protein>
    <submittedName>
        <fullName evidence="5">Putative esterase</fullName>
    </submittedName>
</protein>
<feature type="disulfide bond" evidence="2">
    <location>
        <begin position="223"/>
        <end position="269"/>
    </location>
</feature>
<dbReference type="SUPFAM" id="SSF52266">
    <property type="entry name" value="SGNH hydrolase"/>
    <property type="match status" value="1"/>
</dbReference>
<comment type="caution">
    <text evidence="5">The sequence shown here is derived from an EMBL/GenBank/DDBJ whole genome shotgun (WGS) entry which is preliminary data.</text>
</comment>
<dbReference type="PANTHER" id="PTHR37981">
    <property type="entry name" value="LIPASE 2"/>
    <property type="match status" value="1"/>
</dbReference>
<dbReference type="Proteomes" id="UP000035088">
    <property type="component" value="Unassembled WGS sequence"/>
</dbReference>
<feature type="compositionally biased region" description="Pro residues" evidence="3">
    <location>
        <begin position="15"/>
        <end position="28"/>
    </location>
</feature>
<accession>G7H2F8</accession>
<gene>
    <name evidence="5" type="ORF">GOARA_050_00960</name>
</gene>
<dbReference type="STRING" id="1073574.GOARA_050_00960"/>
<evidence type="ECO:0000256" key="1">
    <source>
        <dbReference type="PIRSR" id="PIRSR637460-1"/>
    </source>
</evidence>
<evidence type="ECO:0000259" key="4">
    <source>
        <dbReference type="Pfam" id="PF13472"/>
    </source>
</evidence>
<keyword evidence="2" id="KW-1015">Disulfide bond</keyword>
<feature type="active site" description="Nucleophile" evidence="1">
    <location>
        <position position="50"/>
    </location>
</feature>
<sequence length="307" mass="32871">MVATVLVTTEGPAFADPPAPAAPSPAAPAKPNLPQGAPYTHGVYVAMGDSRAAGGSATLTSDYQLNPCRRSGDNYPSMVRDRIKPRTYLDISCIGAKSANLRHHPQVMGLRKTNDPLGSASGSMTGSLAFPIPAQLPQVPRNAQVITVSTGGNDLDWAEILKKCNIRSRANCSKNPRIKARARRGLHRLTVQSTTSLRAIRGRAPRAQIFTVGLGGFIGKRGCRQVQLSRADAVWFNNLFAEANKRLRAATEGVGGKLIDVTDRGHDACSGRPWFYGRTAPAGNMAFHLNTVGRAVVADRIARSVRR</sequence>
<dbReference type="InterPro" id="IPR037460">
    <property type="entry name" value="SEST-like"/>
</dbReference>
<dbReference type="GO" id="GO:0006629">
    <property type="term" value="P:lipid metabolic process"/>
    <property type="evidence" value="ECO:0007669"/>
    <property type="project" value="TreeGrafter"/>
</dbReference>
<dbReference type="PANTHER" id="PTHR37981:SF1">
    <property type="entry name" value="SGNH HYDROLASE-TYPE ESTERASE DOMAIN-CONTAINING PROTEIN"/>
    <property type="match status" value="1"/>
</dbReference>
<feature type="region of interest" description="Disordered" evidence="3">
    <location>
        <begin position="12"/>
        <end position="34"/>
    </location>
</feature>
<dbReference type="Pfam" id="PF13472">
    <property type="entry name" value="Lipase_GDSL_2"/>
    <property type="match status" value="1"/>
</dbReference>
<reference evidence="5 6" key="1">
    <citation type="submission" date="2011-11" db="EMBL/GenBank/DDBJ databases">
        <title>Whole genome shotgun sequence of Gordonia araii NBRC 100433.</title>
        <authorList>
            <person name="Yoshida Y."/>
            <person name="Hosoyama A."/>
            <person name="Tsuchikane K."/>
            <person name="Katsumata H."/>
            <person name="Yamazaki S."/>
            <person name="Fujita N."/>
        </authorList>
    </citation>
    <scope>NUCLEOTIDE SEQUENCE [LARGE SCALE GENOMIC DNA]</scope>
    <source>
        <strain evidence="5 6">NBRC 100433</strain>
    </source>
</reference>
<evidence type="ECO:0000313" key="6">
    <source>
        <dbReference type="Proteomes" id="UP000035088"/>
    </source>
</evidence>
<dbReference type="CDD" id="cd01823">
    <property type="entry name" value="SEST_like"/>
    <property type="match status" value="1"/>
</dbReference>
<proteinExistence type="predicted"/>
<organism evidence="5 6">
    <name type="scientific">Gordonia araii NBRC 100433</name>
    <dbReference type="NCBI Taxonomy" id="1073574"/>
    <lineage>
        <taxon>Bacteria</taxon>
        <taxon>Bacillati</taxon>
        <taxon>Actinomycetota</taxon>
        <taxon>Actinomycetes</taxon>
        <taxon>Mycobacteriales</taxon>
        <taxon>Gordoniaceae</taxon>
        <taxon>Gordonia</taxon>
    </lineage>
</organism>
<evidence type="ECO:0000256" key="2">
    <source>
        <dbReference type="PIRSR" id="PIRSR637460-2"/>
    </source>
</evidence>
<dbReference type="InterPro" id="IPR013830">
    <property type="entry name" value="SGNH_hydro"/>
</dbReference>
<evidence type="ECO:0000313" key="5">
    <source>
        <dbReference type="EMBL" id="GAB10033.1"/>
    </source>
</evidence>
<feature type="active site" evidence="1">
    <location>
        <position position="288"/>
    </location>
</feature>
<dbReference type="AlphaFoldDB" id="G7H2F8"/>
<dbReference type="GO" id="GO:0016788">
    <property type="term" value="F:hydrolase activity, acting on ester bonds"/>
    <property type="evidence" value="ECO:0007669"/>
    <property type="project" value="InterPro"/>
</dbReference>
<feature type="disulfide bond" evidence="2">
    <location>
        <begin position="68"/>
        <end position="93"/>
    </location>
</feature>
<dbReference type="EMBL" id="BAEE01000050">
    <property type="protein sequence ID" value="GAB10033.1"/>
    <property type="molecule type" value="Genomic_DNA"/>
</dbReference>
<evidence type="ECO:0000256" key="3">
    <source>
        <dbReference type="SAM" id="MobiDB-lite"/>
    </source>
</evidence>
<feature type="disulfide bond" evidence="2">
    <location>
        <begin position="164"/>
        <end position="172"/>
    </location>
</feature>